<keyword evidence="1" id="KW-0862">Zinc</keyword>
<dbReference type="InterPro" id="IPR007219">
    <property type="entry name" value="XnlR_reg_dom"/>
</dbReference>
<dbReference type="KEGG" id="trg:TRUGW13939_01294"/>
<evidence type="ECO:0000256" key="3">
    <source>
        <dbReference type="ARBA" id="ARBA00023125"/>
    </source>
</evidence>
<evidence type="ECO:0000256" key="6">
    <source>
        <dbReference type="SAM" id="MobiDB-lite"/>
    </source>
</evidence>
<proteinExistence type="predicted"/>
<evidence type="ECO:0000313" key="9">
    <source>
        <dbReference type="Proteomes" id="UP000509510"/>
    </source>
</evidence>
<dbReference type="PANTHER" id="PTHR47171:SF3">
    <property type="entry name" value="FARA-RELATED"/>
    <property type="match status" value="1"/>
</dbReference>
<keyword evidence="3" id="KW-0238">DNA-binding</keyword>
<dbReference type="PANTHER" id="PTHR47171">
    <property type="entry name" value="FARA-RELATED"/>
    <property type="match status" value="1"/>
</dbReference>
<keyword evidence="5" id="KW-0539">Nucleus</keyword>
<evidence type="ECO:0000256" key="1">
    <source>
        <dbReference type="ARBA" id="ARBA00022833"/>
    </source>
</evidence>
<sequence>MHFRRDGQRNLPTPALVDDRNSVPISPQLSAIPSAQRELTPADSGPRSDEEAGYYGDYSMLLPQEPSSTTPLADHLQNRIMPATEAILKVTEADVLPKPALREALIDSFFDHLYYRFPLVERQELSGPDASVLLIQAVCMSGSQMRHWDSSGISLTQSLYEKVKTLIHLRHEPDSMKVLKAMCLLSTWSPNPSESLSLDSPWHWTGQAIRLAIQMGMHRKSSYSKKPDVACRRRIWWLLFVGDKLQCACFCRPANIKSTDCDIPPISLDDFGVHDTHSRVFIHITQLCIILGKIADYSTEKLTPKQDGMAKLTQSLCAWLRELPEDLRLFDSSGIRNPYRLHVLEVHIIYFSALILLQASEARSGKEWSTAGLSIIASSCIARLYEQIYYHGHVHFLLPIDAFYCMVSAVPQIYHRPSHGPGTDIRHEELDIIRSVIKQLQTRFGGATTVSRNISKLTREVECLEASSVPPGSISVQTTGVSSAWKPSIMNQYALELFPFPLSLCPNMALLSQLNMSELPPDERSQLDMDYLAEWTFDEPQYLLDIFSLMSEESITRSQ</sequence>
<evidence type="ECO:0000256" key="2">
    <source>
        <dbReference type="ARBA" id="ARBA00023015"/>
    </source>
</evidence>
<organism evidence="8 9">
    <name type="scientific">Talaromyces rugulosus</name>
    <name type="common">Penicillium rugulosum</name>
    <dbReference type="NCBI Taxonomy" id="121627"/>
    <lineage>
        <taxon>Eukaryota</taxon>
        <taxon>Fungi</taxon>
        <taxon>Dikarya</taxon>
        <taxon>Ascomycota</taxon>
        <taxon>Pezizomycotina</taxon>
        <taxon>Eurotiomycetes</taxon>
        <taxon>Eurotiomycetidae</taxon>
        <taxon>Eurotiales</taxon>
        <taxon>Trichocomaceae</taxon>
        <taxon>Talaromyces</taxon>
        <taxon>Talaromyces sect. Islandici</taxon>
    </lineage>
</organism>
<dbReference type="EMBL" id="CP055898">
    <property type="protein sequence ID" value="QKX54209.1"/>
    <property type="molecule type" value="Genomic_DNA"/>
</dbReference>
<evidence type="ECO:0000313" key="8">
    <source>
        <dbReference type="EMBL" id="QKX54209.1"/>
    </source>
</evidence>
<dbReference type="AlphaFoldDB" id="A0A7H8QJU3"/>
<dbReference type="RefSeq" id="XP_035340388.1">
    <property type="nucleotide sequence ID" value="XM_035484495.1"/>
</dbReference>
<dbReference type="GO" id="GO:0006351">
    <property type="term" value="P:DNA-templated transcription"/>
    <property type="evidence" value="ECO:0007669"/>
    <property type="project" value="InterPro"/>
</dbReference>
<dbReference type="Pfam" id="PF04082">
    <property type="entry name" value="Fungal_trans"/>
    <property type="match status" value="1"/>
</dbReference>
<dbReference type="CDD" id="cd12148">
    <property type="entry name" value="fungal_TF_MHR"/>
    <property type="match status" value="1"/>
</dbReference>
<accession>A0A7H8QJU3</accession>
<dbReference type="OrthoDB" id="39175at2759"/>
<dbReference type="InterPro" id="IPR052073">
    <property type="entry name" value="Amide_Lactam_Regulators"/>
</dbReference>
<feature type="domain" description="Xylanolytic transcriptional activator regulatory" evidence="7">
    <location>
        <begin position="201"/>
        <end position="271"/>
    </location>
</feature>
<keyword evidence="4" id="KW-0804">Transcription</keyword>
<dbReference type="GO" id="GO:0008270">
    <property type="term" value="F:zinc ion binding"/>
    <property type="evidence" value="ECO:0007669"/>
    <property type="project" value="InterPro"/>
</dbReference>
<dbReference type="Proteomes" id="UP000509510">
    <property type="component" value="Chromosome I"/>
</dbReference>
<gene>
    <name evidence="8" type="ORF">TRUGW13939_01294</name>
</gene>
<dbReference type="SMART" id="SM00906">
    <property type="entry name" value="Fungal_trans"/>
    <property type="match status" value="1"/>
</dbReference>
<evidence type="ECO:0000256" key="4">
    <source>
        <dbReference type="ARBA" id="ARBA00023163"/>
    </source>
</evidence>
<keyword evidence="2" id="KW-0805">Transcription regulation</keyword>
<feature type="region of interest" description="Disordered" evidence="6">
    <location>
        <begin position="1"/>
        <end position="54"/>
    </location>
</feature>
<evidence type="ECO:0000259" key="7">
    <source>
        <dbReference type="SMART" id="SM00906"/>
    </source>
</evidence>
<dbReference type="GeneID" id="55988806"/>
<keyword evidence="9" id="KW-1185">Reference proteome</keyword>
<dbReference type="GO" id="GO:0003677">
    <property type="term" value="F:DNA binding"/>
    <property type="evidence" value="ECO:0007669"/>
    <property type="project" value="UniProtKB-KW"/>
</dbReference>
<feature type="compositionally biased region" description="Polar residues" evidence="6">
    <location>
        <begin position="23"/>
        <end position="33"/>
    </location>
</feature>
<name>A0A7H8QJU3_TALRU</name>
<evidence type="ECO:0000256" key="5">
    <source>
        <dbReference type="ARBA" id="ARBA00023242"/>
    </source>
</evidence>
<reference evidence="9" key="1">
    <citation type="submission" date="2020-06" db="EMBL/GenBank/DDBJ databases">
        <title>A chromosome-scale genome assembly of Talaromyces rugulosus W13939.</title>
        <authorList>
            <person name="Wang B."/>
            <person name="Guo L."/>
            <person name="Ye K."/>
            <person name="Wang L."/>
        </authorList>
    </citation>
    <scope>NUCLEOTIDE SEQUENCE [LARGE SCALE GENOMIC DNA]</scope>
    <source>
        <strain evidence="9">W13939</strain>
    </source>
</reference>
<protein>
    <recommendedName>
        <fullName evidence="7">Xylanolytic transcriptional activator regulatory domain-containing protein</fullName>
    </recommendedName>
</protein>